<dbReference type="GO" id="GO:1990817">
    <property type="term" value="F:poly(A) RNA polymerase activity"/>
    <property type="evidence" value="ECO:0007669"/>
    <property type="project" value="InterPro"/>
</dbReference>
<dbReference type="EMBL" id="OU893336">
    <property type="protein sequence ID" value="CAG9793146.1"/>
    <property type="molecule type" value="Genomic_DNA"/>
</dbReference>
<evidence type="ECO:0000256" key="1">
    <source>
        <dbReference type="ARBA" id="ARBA00022723"/>
    </source>
</evidence>
<reference evidence="5" key="2">
    <citation type="submission" date="2022-10" db="EMBL/GenBank/DDBJ databases">
        <authorList>
            <consortium name="ENA_rothamsted_submissions"/>
            <consortium name="culmorum"/>
            <person name="King R."/>
        </authorList>
    </citation>
    <scope>NUCLEOTIDE SEQUENCE</scope>
</reference>
<feature type="compositionally biased region" description="Low complexity" evidence="3">
    <location>
        <begin position="252"/>
        <end position="265"/>
    </location>
</feature>
<evidence type="ECO:0000313" key="6">
    <source>
        <dbReference type="Proteomes" id="UP001153714"/>
    </source>
</evidence>
<dbReference type="Proteomes" id="UP001153714">
    <property type="component" value="Chromosome 5"/>
</dbReference>
<dbReference type="PANTHER" id="PTHR23092:SF15">
    <property type="entry name" value="INACTIVE NON-CANONICAL POLY(A) RNA POLYMERASE PROTEIN TRF4-2-RELATED"/>
    <property type="match status" value="1"/>
</dbReference>
<dbReference type="GO" id="GO:0043634">
    <property type="term" value="P:polyadenylation-dependent ncRNA catabolic process"/>
    <property type="evidence" value="ECO:0007669"/>
    <property type="project" value="TreeGrafter"/>
</dbReference>
<dbReference type="InterPro" id="IPR002058">
    <property type="entry name" value="PAP_assoc"/>
</dbReference>
<proteinExistence type="predicted"/>
<feature type="domain" description="PAP-associated" evidence="4">
    <location>
        <begin position="87"/>
        <end position="147"/>
    </location>
</feature>
<reference evidence="5" key="1">
    <citation type="submission" date="2021-12" db="EMBL/GenBank/DDBJ databases">
        <authorList>
            <person name="King R."/>
        </authorList>
    </citation>
    <scope>NUCLEOTIDE SEQUENCE</scope>
</reference>
<dbReference type="AlphaFoldDB" id="A0A9N9RB54"/>
<dbReference type="FunFam" id="1.10.1410.10:FF:000003">
    <property type="entry name" value="non-canonical poly(A) RNA polymerase PAPD7"/>
    <property type="match status" value="1"/>
</dbReference>
<dbReference type="GO" id="GO:0031499">
    <property type="term" value="C:TRAMP complex"/>
    <property type="evidence" value="ECO:0007669"/>
    <property type="project" value="TreeGrafter"/>
</dbReference>
<feature type="region of interest" description="Disordered" evidence="3">
    <location>
        <begin position="303"/>
        <end position="364"/>
    </location>
</feature>
<dbReference type="Gene3D" id="1.10.1410.10">
    <property type="match status" value="1"/>
</dbReference>
<keyword evidence="1" id="KW-0479">Metal-binding</keyword>
<feature type="compositionally biased region" description="Basic residues" evidence="3">
    <location>
        <begin position="338"/>
        <end position="364"/>
    </location>
</feature>
<feature type="region of interest" description="Disordered" evidence="3">
    <location>
        <begin position="220"/>
        <end position="265"/>
    </location>
</feature>
<evidence type="ECO:0000259" key="4">
    <source>
        <dbReference type="Pfam" id="PF03828"/>
    </source>
</evidence>
<dbReference type="Pfam" id="PF03828">
    <property type="entry name" value="PAP_assoc"/>
    <property type="match status" value="1"/>
</dbReference>
<dbReference type="GO" id="GO:0005730">
    <property type="term" value="C:nucleolus"/>
    <property type="evidence" value="ECO:0007669"/>
    <property type="project" value="TreeGrafter"/>
</dbReference>
<dbReference type="InterPro" id="IPR045862">
    <property type="entry name" value="Trf4-like"/>
</dbReference>
<dbReference type="GO" id="GO:0031123">
    <property type="term" value="P:RNA 3'-end processing"/>
    <property type="evidence" value="ECO:0007669"/>
    <property type="project" value="TreeGrafter"/>
</dbReference>
<name>A0A9N9RB54_9NEOP</name>
<accession>A0A9N9RB54</accession>
<evidence type="ECO:0000313" key="5">
    <source>
        <dbReference type="EMBL" id="CAG9793146.1"/>
    </source>
</evidence>
<gene>
    <name evidence="5" type="ORF">DIATSA_LOCUS10610</name>
</gene>
<keyword evidence="6" id="KW-1185">Reference proteome</keyword>
<protein>
    <recommendedName>
        <fullName evidence="4">PAP-associated domain-containing protein</fullName>
    </recommendedName>
</protein>
<dbReference type="OrthoDB" id="273917at2759"/>
<feature type="compositionally biased region" description="Pro residues" evidence="3">
    <location>
        <begin position="220"/>
        <end position="243"/>
    </location>
</feature>
<evidence type="ECO:0000256" key="3">
    <source>
        <dbReference type="SAM" id="MobiDB-lite"/>
    </source>
</evidence>
<keyword evidence="2" id="KW-0460">Magnesium</keyword>
<dbReference type="PANTHER" id="PTHR23092">
    <property type="entry name" value="POLY(A) RNA POLYMERASE"/>
    <property type="match status" value="1"/>
</dbReference>
<dbReference type="GO" id="GO:0003729">
    <property type="term" value="F:mRNA binding"/>
    <property type="evidence" value="ECO:0007669"/>
    <property type="project" value="TreeGrafter"/>
</dbReference>
<organism evidence="5 6">
    <name type="scientific">Diatraea saccharalis</name>
    <name type="common">sugarcane borer</name>
    <dbReference type="NCBI Taxonomy" id="40085"/>
    <lineage>
        <taxon>Eukaryota</taxon>
        <taxon>Metazoa</taxon>
        <taxon>Ecdysozoa</taxon>
        <taxon>Arthropoda</taxon>
        <taxon>Hexapoda</taxon>
        <taxon>Insecta</taxon>
        <taxon>Pterygota</taxon>
        <taxon>Neoptera</taxon>
        <taxon>Endopterygota</taxon>
        <taxon>Lepidoptera</taxon>
        <taxon>Glossata</taxon>
        <taxon>Ditrysia</taxon>
        <taxon>Pyraloidea</taxon>
        <taxon>Crambidae</taxon>
        <taxon>Crambinae</taxon>
        <taxon>Diatraea</taxon>
    </lineage>
</organism>
<sequence>MTDKYSDVKVDISFNMSSGVKSAELIKQYKEKYPVLSRLVMVLKQFLLQRDLNEVFTGGISSYSLILMCISFLQLHPRPERLRQPHNLGVLLIEFFELYGRKFNYVKTAIRVKNGGSYVSKDEIQKEMNDGHRPSLLCIEDPLTPGNDIGRSSYGAIQVKQQAVGWGGRGSGGVGLVGRHSVLGRVVRVTDHVLQYRRWVQDTFQPYFFPRAYRPLPAPGPALTPAPVPAHTPAPPSREPSTPPSDSDEWSDSGSPPGSGVVVVEARTSPPPLSALQCSSPTPRRVSAHQSLIIHHITSVIQRYGNEQKRPTNATRSFPKQRRHNSPPAAPRRADKQPRRRRAPTHPAHHHAPHHLPAHAHAQR</sequence>
<dbReference type="SUPFAM" id="SSF81631">
    <property type="entry name" value="PAP/OAS1 substrate-binding domain"/>
    <property type="match status" value="1"/>
</dbReference>
<dbReference type="GO" id="GO:0046872">
    <property type="term" value="F:metal ion binding"/>
    <property type="evidence" value="ECO:0007669"/>
    <property type="project" value="UniProtKB-KW"/>
</dbReference>
<evidence type="ECO:0000256" key="2">
    <source>
        <dbReference type="ARBA" id="ARBA00022842"/>
    </source>
</evidence>